<dbReference type="InterPro" id="IPR037522">
    <property type="entry name" value="HD_GYP_dom"/>
</dbReference>
<gene>
    <name evidence="2" type="ORF">SH1V18_11060</name>
</gene>
<organism evidence="2 3">
    <name type="scientific">Vallitalea longa</name>
    <dbReference type="NCBI Taxonomy" id="2936439"/>
    <lineage>
        <taxon>Bacteria</taxon>
        <taxon>Bacillati</taxon>
        <taxon>Bacillota</taxon>
        <taxon>Clostridia</taxon>
        <taxon>Lachnospirales</taxon>
        <taxon>Vallitaleaceae</taxon>
        <taxon>Vallitalea</taxon>
    </lineage>
</organism>
<sequence>MIYKNVDIQETIDLINNHGKRVGILAFDLSKQLDLPDKYWFLNYIAGRWHDFGKIAIPFYILNKPTRLSIHECEIMKKHPTYSYALLNLCGFGMYVKKAILYHHEDYCGTGYPYGLAKENIPLSSRILRICDIYDALTEDRVYRDKLSYHMALSIMDKDCNNGKLDYHIYSVFKTMMRSRTVNTYSQIYRTGSW</sequence>
<evidence type="ECO:0000313" key="2">
    <source>
        <dbReference type="EMBL" id="GKX28626.1"/>
    </source>
</evidence>
<reference evidence="2" key="1">
    <citation type="submission" date="2022-06" db="EMBL/GenBank/DDBJ databases">
        <title>Vallitalea longa sp. nov., an anaerobic bacterium isolated from marine sediment.</title>
        <authorList>
            <person name="Hirano S."/>
            <person name="Terahara T."/>
            <person name="Mori K."/>
            <person name="Hamada M."/>
            <person name="Matsumoto R."/>
            <person name="Kobayashi T."/>
        </authorList>
    </citation>
    <scope>NUCLEOTIDE SEQUENCE</scope>
    <source>
        <strain evidence="2">SH18-1</strain>
    </source>
</reference>
<dbReference type="PROSITE" id="PS51832">
    <property type="entry name" value="HD_GYP"/>
    <property type="match status" value="1"/>
</dbReference>
<keyword evidence="3" id="KW-1185">Reference proteome</keyword>
<accession>A0A9W5Y9K7</accession>
<dbReference type="Proteomes" id="UP001144256">
    <property type="component" value="Unassembled WGS sequence"/>
</dbReference>
<dbReference type="Pfam" id="PF13487">
    <property type="entry name" value="HD_5"/>
    <property type="match status" value="1"/>
</dbReference>
<proteinExistence type="predicted"/>
<protein>
    <recommendedName>
        <fullName evidence="1">HD-GYP domain-containing protein</fullName>
    </recommendedName>
</protein>
<dbReference type="Gene3D" id="1.10.3210.10">
    <property type="entry name" value="Hypothetical protein af1432"/>
    <property type="match status" value="1"/>
</dbReference>
<dbReference type="PANTHER" id="PTHR43155:SF2">
    <property type="entry name" value="CYCLIC DI-GMP PHOSPHODIESTERASE PA4108"/>
    <property type="match status" value="1"/>
</dbReference>
<evidence type="ECO:0000313" key="3">
    <source>
        <dbReference type="Proteomes" id="UP001144256"/>
    </source>
</evidence>
<dbReference type="RefSeq" id="WP_281813111.1">
    <property type="nucleotide sequence ID" value="NZ_BRLB01000001.1"/>
</dbReference>
<feature type="domain" description="HD-GYP" evidence="1">
    <location>
        <begin position="1"/>
        <end position="188"/>
    </location>
</feature>
<dbReference type="InterPro" id="IPR003607">
    <property type="entry name" value="HD/PDEase_dom"/>
</dbReference>
<dbReference type="PANTHER" id="PTHR43155">
    <property type="entry name" value="CYCLIC DI-GMP PHOSPHODIESTERASE PA4108-RELATED"/>
    <property type="match status" value="1"/>
</dbReference>
<dbReference type="CDD" id="cd00077">
    <property type="entry name" value="HDc"/>
    <property type="match status" value="1"/>
</dbReference>
<dbReference type="EMBL" id="BRLB01000001">
    <property type="protein sequence ID" value="GKX28626.1"/>
    <property type="molecule type" value="Genomic_DNA"/>
</dbReference>
<comment type="caution">
    <text evidence="2">The sequence shown here is derived from an EMBL/GenBank/DDBJ whole genome shotgun (WGS) entry which is preliminary data.</text>
</comment>
<dbReference type="AlphaFoldDB" id="A0A9W5Y9K7"/>
<evidence type="ECO:0000259" key="1">
    <source>
        <dbReference type="PROSITE" id="PS51832"/>
    </source>
</evidence>
<dbReference type="SUPFAM" id="SSF109604">
    <property type="entry name" value="HD-domain/PDEase-like"/>
    <property type="match status" value="1"/>
</dbReference>
<name>A0A9W5Y9K7_9FIRM</name>